<gene>
    <name evidence="3" type="ORF">ACFPH6_06825</name>
</gene>
<evidence type="ECO:0000313" key="4">
    <source>
        <dbReference type="Proteomes" id="UP001596012"/>
    </source>
</evidence>
<name>A0ABV8YIZ8_9ACTN</name>
<accession>A0ABV8YIZ8</accession>
<keyword evidence="2" id="KW-0732">Signal</keyword>
<keyword evidence="1" id="KW-0472">Membrane</keyword>
<proteinExistence type="predicted"/>
<dbReference type="EMBL" id="JBHSFG010000012">
    <property type="protein sequence ID" value="MFC4464280.1"/>
    <property type="molecule type" value="Genomic_DNA"/>
</dbReference>
<comment type="caution">
    <text evidence="3">The sequence shown here is derived from an EMBL/GenBank/DDBJ whole genome shotgun (WGS) entry which is preliminary data.</text>
</comment>
<protein>
    <submittedName>
        <fullName evidence="3">Uncharacterized protein</fullName>
    </submittedName>
</protein>
<evidence type="ECO:0000256" key="2">
    <source>
        <dbReference type="SAM" id="SignalP"/>
    </source>
</evidence>
<evidence type="ECO:0000256" key="1">
    <source>
        <dbReference type="SAM" id="Phobius"/>
    </source>
</evidence>
<feature type="signal peptide" evidence="2">
    <location>
        <begin position="1"/>
        <end position="22"/>
    </location>
</feature>
<dbReference type="Proteomes" id="UP001596012">
    <property type="component" value="Unassembled WGS sequence"/>
</dbReference>
<feature type="transmembrane region" description="Helical" evidence="1">
    <location>
        <begin position="96"/>
        <end position="119"/>
    </location>
</feature>
<keyword evidence="4" id="KW-1185">Reference proteome</keyword>
<dbReference type="RefSeq" id="WP_386338773.1">
    <property type="nucleotide sequence ID" value="NZ_JBHSFG010000012.1"/>
</dbReference>
<keyword evidence="1" id="KW-1133">Transmembrane helix</keyword>
<evidence type="ECO:0000313" key="3">
    <source>
        <dbReference type="EMBL" id="MFC4464280.1"/>
    </source>
</evidence>
<feature type="transmembrane region" description="Helical" evidence="1">
    <location>
        <begin position="71"/>
        <end position="90"/>
    </location>
</feature>
<feature type="chain" id="PRO_5047067590" evidence="2">
    <location>
        <begin position="23"/>
        <end position="137"/>
    </location>
</feature>
<organism evidence="3 4">
    <name type="scientific">Streptomyces xiangluensis</name>
    <dbReference type="NCBI Taxonomy" id="2665720"/>
    <lineage>
        <taxon>Bacteria</taxon>
        <taxon>Bacillati</taxon>
        <taxon>Actinomycetota</taxon>
        <taxon>Actinomycetes</taxon>
        <taxon>Kitasatosporales</taxon>
        <taxon>Streptomycetaceae</taxon>
        <taxon>Streptomyces</taxon>
    </lineage>
</organism>
<reference evidence="4" key="1">
    <citation type="journal article" date="2019" name="Int. J. Syst. Evol. Microbiol.">
        <title>The Global Catalogue of Microorganisms (GCM) 10K type strain sequencing project: providing services to taxonomists for standard genome sequencing and annotation.</title>
        <authorList>
            <consortium name="The Broad Institute Genomics Platform"/>
            <consortium name="The Broad Institute Genome Sequencing Center for Infectious Disease"/>
            <person name="Wu L."/>
            <person name="Ma J."/>
        </authorList>
    </citation>
    <scope>NUCLEOTIDE SEQUENCE [LARGE SCALE GENOMIC DNA]</scope>
    <source>
        <strain evidence="4">DT43</strain>
    </source>
</reference>
<feature type="transmembrane region" description="Helical" evidence="1">
    <location>
        <begin position="46"/>
        <end position="64"/>
    </location>
</feature>
<sequence length="137" mass="14622">MATTTLWLLRATLLLHAALALAQPVSAGSYLSGNFDILATHGSNGILLVVATAVWGVAALGRIAANRGAGWPLLLLVPVVFMAEGMQIGMGHQRNLAVHIPLGVFIVLTAVLLAVWSFTSWAHPQRRVRRVTPGEER</sequence>
<keyword evidence="1" id="KW-0812">Transmembrane</keyword>